<dbReference type="PANTHER" id="PTHR38469">
    <property type="entry name" value="PERIPLASMIC PEPTIDASE SUBFAMILY S1B"/>
    <property type="match status" value="1"/>
</dbReference>
<sequence>MPPPAQGKSPWAGGGTGITCYEVSLESFVSKRTLLPLLALLLALPVRADEGLWTFDNLPLDRMKAKYGFAPDAALLKRLQAATVRFSGGTGSFVSRDGLVLTNHHVGRGAIQQVSTAEKDYIRNGFVAATRAQEIPVSGMELMVLTATRNVTTEVLAAGKGLAEAEAAKARRNALSGLQKAEEERTGLTVQPLTLYRGGQYWLYGYRKFTDVRLVAAPEMKVASFGGDWDNFTYPRFDMDFSLFRIYVDGKPYRPEAWLPQATTPLANGNLVMVSGHPGTTFRQETAAQMAIARDAIWPGRIAAYLRRRAALAAFAATGPEAKRLATTARYGVENAIKRAEGMLMGLRKPGNLEKVAREEQALKARLGGDPVLASWDRIAEAAQRQKTLLPEAPLRENLGCALLGRTVTLLRLGTETRLPSEKRLPEYTEGALKATRDRYGNSAPVHLDLEQAQLAAGLREAQELLGAGHPAVQALLAGRTPEAAAQAAFQATGMADPVKRASYLAGGPALDQDSLVAFARVFEPLARAAQLRYQEQVQNVLDEHGGRIAEARFRLLGTSVYPDGTGTLRLTYGPVAGYPANGTLIQPFTTFYGLFDRAAGWGPEAEDGAWSLPKRWHERRSSLDLATPYDFAYACDTVGGNSGSPVVNVRGELVGLNFDSNIEAQAGYYIYDGTSKRSIAVDARAIRQVLTKIMDARHLVDELDGR</sequence>
<dbReference type="PANTHER" id="PTHR38469:SF1">
    <property type="entry name" value="PERIPLASMIC PEPTIDASE SUBFAMILY S1B"/>
    <property type="match status" value="1"/>
</dbReference>
<comment type="function">
    <text evidence="6">Catalyzes the removal of dipeptides from the N-terminus of oligopeptides.</text>
</comment>
<dbReference type="Gene3D" id="2.40.10.10">
    <property type="entry name" value="Trypsin-like serine proteases"/>
    <property type="match status" value="1"/>
</dbReference>
<organism evidence="7 8">
    <name type="scientific">Mesoterricola sediminis</name>
    <dbReference type="NCBI Taxonomy" id="2927980"/>
    <lineage>
        <taxon>Bacteria</taxon>
        <taxon>Pseudomonadati</taxon>
        <taxon>Acidobacteriota</taxon>
        <taxon>Holophagae</taxon>
        <taxon>Holophagales</taxon>
        <taxon>Holophagaceae</taxon>
        <taxon>Mesoterricola</taxon>
    </lineage>
</organism>
<keyword evidence="2 6" id="KW-0031">Aminopeptidase</keyword>
<keyword evidence="5 6" id="KW-0378">Hydrolase</keyword>
<name>A0AA48GS62_9BACT</name>
<evidence type="ECO:0000256" key="5">
    <source>
        <dbReference type="ARBA" id="ARBA00022801"/>
    </source>
</evidence>
<dbReference type="KEGG" id="msea:METESE_16020"/>
<dbReference type="GO" id="GO:0008239">
    <property type="term" value="F:dipeptidyl-peptidase activity"/>
    <property type="evidence" value="ECO:0007669"/>
    <property type="project" value="UniProtKB-UniRule"/>
</dbReference>
<keyword evidence="8" id="KW-1185">Reference proteome</keyword>
<dbReference type="GO" id="GO:0006508">
    <property type="term" value="P:proteolysis"/>
    <property type="evidence" value="ECO:0007669"/>
    <property type="project" value="UniProtKB-KW"/>
</dbReference>
<protein>
    <recommendedName>
        <fullName evidence="6">Dipeptidyl-peptidase</fullName>
        <ecNumber evidence="6">3.4.14.-</ecNumber>
    </recommendedName>
</protein>
<reference evidence="7" key="1">
    <citation type="journal article" date="2023" name="Int. J. Syst. Evol. Microbiol.">
        <title>Mesoterricola silvestris gen. nov., sp. nov., Mesoterricola sediminis sp. nov., Geothrix oryzae sp. nov., Geothrix edaphica sp. nov., Geothrix rubra sp. nov., and Geothrix limicola sp. nov., six novel members of Acidobacteriota isolated from soils.</title>
        <authorList>
            <person name="Itoh H."/>
            <person name="Sugisawa Y."/>
            <person name="Mise K."/>
            <person name="Xu Z."/>
            <person name="Kuniyasu M."/>
            <person name="Ushijima N."/>
            <person name="Kawano K."/>
            <person name="Kobayashi E."/>
            <person name="Shiratori Y."/>
            <person name="Masuda Y."/>
            <person name="Senoo K."/>
        </authorList>
    </citation>
    <scope>NUCLEOTIDE SEQUENCE</scope>
    <source>
        <strain evidence="7">W786</strain>
    </source>
</reference>
<dbReference type="SUPFAM" id="SSF50494">
    <property type="entry name" value="Trypsin-like serine proteases"/>
    <property type="match status" value="1"/>
</dbReference>
<dbReference type="AlphaFoldDB" id="A0AA48GS62"/>
<dbReference type="GO" id="GO:0070009">
    <property type="term" value="F:serine-type aminopeptidase activity"/>
    <property type="evidence" value="ECO:0007669"/>
    <property type="project" value="UniProtKB-UniRule"/>
</dbReference>
<comment type="similarity">
    <text evidence="1 6">Belongs to the peptidase S46 family.</text>
</comment>
<accession>A0AA48GS62</accession>
<dbReference type="InterPro" id="IPR043504">
    <property type="entry name" value="Peptidase_S1_PA_chymotrypsin"/>
</dbReference>
<dbReference type="Proteomes" id="UP001228113">
    <property type="component" value="Chromosome"/>
</dbReference>
<keyword evidence="3 6" id="KW-0645">Protease</keyword>
<dbReference type="EMBL" id="AP027081">
    <property type="protein sequence ID" value="BDU76644.1"/>
    <property type="molecule type" value="Genomic_DNA"/>
</dbReference>
<gene>
    <name evidence="7" type="ORF">METESE_16020</name>
</gene>
<evidence type="ECO:0000256" key="4">
    <source>
        <dbReference type="ARBA" id="ARBA00022729"/>
    </source>
</evidence>
<evidence type="ECO:0000256" key="3">
    <source>
        <dbReference type="ARBA" id="ARBA00022670"/>
    </source>
</evidence>
<keyword evidence="6" id="KW-0720">Serine protease</keyword>
<evidence type="ECO:0000256" key="1">
    <source>
        <dbReference type="ARBA" id="ARBA00010491"/>
    </source>
</evidence>
<evidence type="ECO:0000313" key="7">
    <source>
        <dbReference type="EMBL" id="BDU76644.1"/>
    </source>
</evidence>
<dbReference type="InterPro" id="IPR009003">
    <property type="entry name" value="Peptidase_S1_PA"/>
</dbReference>
<evidence type="ECO:0000313" key="8">
    <source>
        <dbReference type="Proteomes" id="UP001228113"/>
    </source>
</evidence>
<dbReference type="EC" id="3.4.14.-" evidence="6"/>
<keyword evidence="4" id="KW-0732">Signal</keyword>
<dbReference type="InterPro" id="IPR019500">
    <property type="entry name" value="Pep_S46"/>
</dbReference>
<dbReference type="Pfam" id="PF10459">
    <property type="entry name" value="Peptidase_S46"/>
    <property type="match status" value="1"/>
</dbReference>
<evidence type="ECO:0000256" key="2">
    <source>
        <dbReference type="ARBA" id="ARBA00022438"/>
    </source>
</evidence>
<evidence type="ECO:0000256" key="6">
    <source>
        <dbReference type="RuleBase" id="RU366067"/>
    </source>
</evidence>
<dbReference type="GO" id="GO:0043171">
    <property type="term" value="P:peptide catabolic process"/>
    <property type="evidence" value="ECO:0007669"/>
    <property type="project" value="UniProtKB-UniRule"/>
</dbReference>
<proteinExistence type="inferred from homology"/>